<dbReference type="PANTHER" id="PTHR47169:SF2">
    <property type="entry name" value="OS01G0541250 PROTEIN"/>
    <property type="match status" value="1"/>
</dbReference>
<reference evidence="1" key="1">
    <citation type="journal article" date="2019" name="Database">
        <title>The radish genome database (RadishGD): an integrated information resource for radish genomics.</title>
        <authorList>
            <person name="Yu H.J."/>
            <person name="Baek S."/>
            <person name="Lee Y.J."/>
            <person name="Cho A."/>
            <person name="Mun J.H."/>
        </authorList>
    </citation>
    <scope>NUCLEOTIDE SEQUENCE [LARGE SCALE GENOMIC DNA]</scope>
    <source>
        <strain evidence="1">cv. WK10039</strain>
    </source>
</reference>
<dbReference type="AlphaFoldDB" id="A0A9W3C3A5"/>
<gene>
    <name evidence="2" type="primary">LOC130497082</name>
</gene>
<dbReference type="KEGG" id="rsz:130497082"/>
<proteinExistence type="predicted"/>
<protein>
    <submittedName>
        <fullName evidence="2">Uncharacterized protein LOC130497082</fullName>
    </submittedName>
</protein>
<organism evidence="1 2">
    <name type="scientific">Raphanus sativus</name>
    <name type="common">Radish</name>
    <name type="synonym">Raphanus raphanistrum var. sativus</name>
    <dbReference type="NCBI Taxonomy" id="3726"/>
    <lineage>
        <taxon>Eukaryota</taxon>
        <taxon>Viridiplantae</taxon>
        <taxon>Streptophyta</taxon>
        <taxon>Embryophyta</taxon>
        <taxon>Tracheophyta</taxon>
        <taxon>Spermatophyta</taxon>
        <taxon>Magnoliopsida</taxon>
        <taxon>eudicotyledons</taxon>
        <taxon>Gunneridae</taxon>
        <taxon>Pentapetalae</taxon>
        <taxon>rosids</taxon>
        <taxon>malvids</taxon>
        <taxon>Brassicales</taxon>
        <taxon>Brassicaceae</taxon>
        <taxon>Brassiceae</taxon>
        <taxon>Raphanus</taxon>
    </lineage>
</organism>
<dbReference type="Gene3D" id="3.30.420.10">
    <property type="entry name" value="Ribonuclease H-like superfamily/Ribonuclease H"/>
    <property type="match status" value="1"/>
</dbReference>
<evidence type="ECO:0000313" key="2">
    <source>
        <dbReference type="RefSeq" id="XP_056845974.1"/>
    </source>
</evidence>
<dbReference type="InterPro" id="IPR036397">
    <property type="entry name" value="RNaseH_sf"/>
</dbReference>
<dbReference type="OrthoDB" id="1101403at2759"/>
<keyword evidence="1" id="KW-1185">Reference proteome</keyword>
<dbReference type="RefSeq" id="XP_056845974.1">
    <property type="nucleotide sequence ID" value="XM_056989994.1"/>
</dbReference>
<reference evidence="2" key="2">
    <citation type="submission" date="2025-08" db="UniProtKB">
        <authorList>
            <consortium name="RefSeq"/>
        </authorList>
    </citation>
    <scope>IDENTIFICATION</scope>
    <source>
        <tissue evidence="2">Leaf</tissue>
    </source>
</reference>
<dbReference type="PANTHER" id="PTHR47169">
    <property type="entry name" value="OS01G0541250 PROTEIN"/>
    <property type="match status" value="1"/>
</dbReference>
<accession>A0A9W3C3A5</accession>
<evidence type="ECO:0000313" key="1">
    <source>
        <dbReference type="Proteomes" id="UP000504610"/>
    </source>
</evidence>
<sequence>MSMAMGVSLTTLFRRKKERLIRRHTKSINPYLKEANLTSRLQFCISMLDKNSLPHEPKFVDMYNMVHIDEKWFHMTKKTEKYYLLPIEEEPHQTCQSKYYIGKVMFLAAMAHPRFDEEGNELFDGKIGIFLFVTLEPKRNSKNRDAGTLVLKASTLVKREDIKAFLIENVLPNIQEKWPKEDRGKTIFIQQDNARTHVECGDQDFQEAASKNDFDIHLMSQPANSPDLNILDLGFFSAIQSLQHKECPKTIEDLVGAVEESFKQYPTEQVNRIFLTLQTCMCETMKIGGLNKYKIPHMKKSVLEKDSLLPTRISCDAMLVQNVMNALGLL</sequence>
<dbReference type="GO" id="GO:0003676">
    <property type="term" value="F:nucleic acid binding"/>
    <property type="evidence" value="ECO:0007669"/>
    <property type="project" value="InterPro"/>
</dbReference>
<name>A0A9W3C3A5_RAPSA</name>
<dbReference type="Proteomes" id="UP000504610">
    <property type="component" value="Chromosome 1"/>
</dbReference>
<dbReference type="GeneID" id="130497082"/>